<feature type="region of interest" description="Disordered" evidence="1">
    <location>
        <begin position="34"/>
        <end position="60"/>
    </location>
</feature>
<dbReference type="EMBL" id="BAAAWD010000018">
    <property type="protein sequence ID" value="GAA3029109.1"/>
    <property type="molecule type" value="Genomic_DNA"/>
</dbReference>
<evidence type="ECO:0000313" key="3">
    <source>
        <dbReference type="Proteomes" id="UP001499930"/>
    </source>
</evidence>
<sequence length="210" mass="22251">MVYFTNSLYRAPGTTSSNLRRHLRWMAKVDVADDGSLTPTRASSPTSPRTAVARDNRSDLQGGDSFLRLLLLPLTPHPAPPHPRGPLSLPRFRPRVPSARAASEPVNGPGRLLSCEGASDGSDPLLVVAGLRRLPRPEPGQWLALRGRARPAGALARGVLPRSRRSCSVTPPRCWSRWAGVGPHGSAAPPKAGLVRRGGLVCGFGVSGGC</sequence>
<comment type="caution">
    <text evidence="2">The sequence shown here is derived from an EMBL/GenBank/DDBJ whole genome shotgun (WGS) entry which is preliminary data.</text>
</comment>
<organism evidence="2 3">
    <name type="scientific">Streptosporangium longisporum</name>
    <dbReference type="NCBI Taxonomy" id="46187"/>
    <lineage>
        <taxon>Bacteria</taxon>
        <taxon>Bacillati</taxon>
        <taxon>Actinomycetota</taxon>
        <taxon>Actinomycetes</taxon>
        <taxon>Streptosporangiales</taxon>
        <taxon>Streptosporangiaceae</taxon>
        <taxon>Streptosporangium</taxon>
    </lineage>
</organism>
<gene>
    <name evidence="2" type="ORF">GCM10017559_64530</name>
</gene>
<evidence type="ECO:0000256" key="1">
    <source>
        <dbReference type="SAM" id="MobiDB-lite"/>
    </source>
</evidence>
<protein>
    <submittedName>
        <fullName evidence="2">Uncharacterized protein</fullName>
    </submittedName>
</protein>
<feature type="compositionally biased region" description="Polar residues" evidence="1">
    <location>
        <begin position="37"/>
        <end position="49"/>
    </location>
</feature>
<keyword evidence="3" id="KW-1185">Reference proteome</keyword>
<name>A0ABP6L0X5_9ACTN</name>
<accession>A0ABP6L0X5</accession>
<evidence type="ECO:0000313" key="2">
    <source>
        <dbReference type="EMBL" id="GAA3029109.1"/>
    </source>
</evidence>
<proteinExistence type="predicted"/>
<reference evidence="3" key="1">
    <citation type="journal article" date="2019" name="Int. J. Syst. Evol. Microbiol.">
        <title>The Global Catalogue of Microorganisms (GCM) 10K type strain sequencing project: providing services to taxonomists for standard genome sequencing and annotation.</title>
        <authorList>
            <consortium name="The Broad Institute Genomics Platform"/>
            <consortium name="The Broad Institute Genome Sequencing Center for Infectious Disease"/>
            <person name="Wu L."/>
            <person name="Ma J."/>
        </authorList>
    </citation>
    <scope>NUCLEOTIDE SEQUENCE [LARGE SCALE GENOMIC DNA]</scope>
    <source>
        <strain evidence="3">JCM 3106</strain>
    </source>
</reference>
<dbReference type="Proteomes" id="UP001499930">
    <property type="component" value="Unassembled WGS sequence"/>
</dbReference>